<comment type="caution">
    <text evidence="3">The sequence shown here is derived from an EMBL/GenBank/DDBJ whole genome shotgun (WGS) entry which is preliminary data.</text>
</comment>
<name>A0A4V5PU84_9SPHN</name>
<dbReference type="Pfam" id="PF00266">
    <property type="entry name" value="Aminotran_5"/>
    <property type="match status" value="1"/>
</dbReference>
<keyword evidence="3" id="KW-0032">Aminotransferase</keyword>
<dbReference type="InterPro" id="IPR015422">
    <property type="entry name" value="PyrdxlP-dep_Trfase_small"/>
</dbReference>
<evidence type="ECO:0000313" key="4">
    <source>
        <dbReference type="Proteomes" id="UP000309138"/>
    </source>
</evidence>
<evidence type="ECO:0000259" key="2">
    <source>
        <dbReference type="Pfam" id="PF00266"/>
    </source>
</evidence>
<dbReference type="InterPro" id="IPR000192">
    <property type="entry name" value="Aminotrans_V_dom"/>
</dbReference>
<feature type="domain" description="Aminotransferase class V" evidence="2">
    <location>
        <begin position="64"/>
        <end position="312"/>
    </location>
</feature>
<dbReference type="InterPro" id="IPR015421">
    <property type="entry name" value="PyrdxlP-dep_Trfase_major"/>
</dbReference>
<organism evidence="3 4">
    <name type="scientific">Sphingomonas baiyangensis</name>
    <dbReference type="NCBI Taxonomy" id="2572576"/>
    <lineage>
        <taxon>Bacteria</taxon>
        <taxon>Pseudomonadati</taxon>
        <taxon>Pseudomonadota</taxon>
        <taxon>Alphaproteobacteria</taxon>
        <taxon>Sphingomonadales</taxon>
        <taxon>Sphingomonadaceae</taxon>
        <taxon>Sphingomonas</taxon>
    </lineage>
</organism>
<protein>
    <submittedName>
        <fullName evidence="3">Aminotransferase class V-fold PLP-dependent enzyme</fullName>
    </submittedName>
</protein>
<proteinExistence type="predicted"/>
<keyword evidence="1" id="KW-0663">Pyridoxal phosphate</keyword>
<dbReference type="EMBL" id="SWKR01000001">
    <property type="protein sequence ID" value="TKD53038.1"/>
    <property type="molecule type" value="Genomic_DNA"/>
</dbReference>
<dbReference type="Gene3D" id="3.40.640.10">
    <property type="entry name" value="Type I PLP-dependent aspartate aminotransferase-like (Major domain)"/>
    <property type="match status" value="1"/>
</dbReference>
<dbReference type="Proteomes" id="UP000309138">
    <property type="component" value="Unassembled WGS sequence"/>
</dbReference>
<dbReference type="InterPro" id="IPR015424">
    <property type="entry name" value="PyrdxlP-dep_Trfase"/>
</dbReference>
<keyword evidence="3" id="KW-0808">Transferase</keyword>
<dbReference type="AlphaFoldDB" id="A0A4V5PU84"/>
<dbReference type="PANTHER" id="PTHR43586">
    <property type="entry name" value="CYSTEINE DESULFURASE"/>
    <property type="match status" value="1"/>
</dbReference>
<evidence type="ECO:0000256" key="1">
    <source>
        <dbReference type="ARBA" id="ARBA00022898"/>
    </source>
</evidence>
<gene>
    <name evidence="3" type="ORF">FBR43_01465</name>
</gene>
<dbReference type="Gene3D" id="3.90.1150.10">
    <property type="entry name" value="Aspartate Aminotransferase, domain 1"/>
    <property type="match status" value="1"/>
</dbReference>
<evidence type="ECO:0000313" key="3">
    <source>
        <dbReference type="EMBL" id="TKD53038.1"/>
    </source>
</evidence>
<dbReference type="OrthoDB" id="9812626at2"/>
<dbReference type="SUPFAM" id="SSF53383">
    <property type="entry name" value="PLP-dependent transferases"/>
    <property type="match status" value="1"/>
</dbReference>
<sequence>MLDTRREEAMDDRIKSRFLIPEGTYLLSHSVGCQPVGARAALDEALFAPWANRGGDAWPGWLATIEGFRCEVAALIGADPSGVCPQTNVSSAVAKIIHALPQREGRRVLLLGHEDFPSIGFVLAEAARYGWETRFLPADADPADLATWETALGDDVQAALVTHAFSNRSALLPVRDIARAVRAAGATSIVDCVQTLGVLPVDVADWGADYVVGSSVKFLCGGPGAAFLWGSADAIAAARPVDTGWFSHENPFEFDIHHFRMAGDALRFWGGTPSVAPFALAAHAIAMLREIGVDAIAEHNQALIDRLHDRWGSGHIRSATERGARGNAVLLAVHDPAAALATLRARAIYADARQGAIRVAPHLYNDDADIDELCEALAAHHPRSAHVAAAV</sequence>
<reference evidence="3 4" key="1">
    <citation type="submission" date="2019-04" db="EMBL/GenBank/DDBJ databases">
        <authorList>
            <person name="Yang Y."/>
            <person name="Wei D."/>
        </authorList>
    </citation>
    <scope>NUCLEOTIDE SEQUENCE [LARGE SCALE GENOMIC DNA]</scope>
    <source>
        <strain evidence="3 4">L-1-4w-11</strain>
    </source>
</reference>
<dbReference type="PANTHER" id="PTHR43586:SF4">
    <property type="entry name" value="ISOPENICILLIN N EPIMERASE"/>
    <property type="match status" value="1"/>
</dbReference>
<accession>A0A4V5PU84</accession>
<dbReference type="GO" id="GO:0008483">
    <property type="term" value="F:transaminase activity"/>
    <property type="evidence" value="ECO:0007669"/>
    <property type="project" value="UniProtKB-KW"/>
</dbReference>
<keyword evidence="4" id="KW-1185">Reference proteome</keyword>